<evidence type="ECO:0000259" key="2">
    <source>
        <dbReference type="PROSITE" id="PS51708"/>
    </source>
</evidence>
<name>A0A1I6JCM6_9SPHN</name>
<dbReference type="RefSeq" id="WP_165611159.1">
    <property type="nucleotide sequence ID" value="NZ_FOZG01000001.1"/>
</dbReference>
<reference evidence="3 4" key="1">
    <citation type="submission" date="2016-10" db="EMBL/GenBank/DDBJ databases">
        <authorList>
            <person name="de Groot N.N."/>
        </authorList>
    </citation>
    <scope>NUCLEOTIDE SEQUENCE [LARGE SCALE GENOMIC DNA]</scope>
    <source>
        <strain evidence="3 4">S5-249</strain>
    </source>
</reference>
<evidence type="ECO:0000259" key="1">
    <source>
        <dbReference type="PROSITE" id="PS51707"/>
    </source>
</evidence>
<dbReference type="SMART" id="SM01118">
    <property type="entry name" value="CYTH"/>
    <property type="match status" value="1"/>
</dbReference>
<dbReference type="PANTHER" id="PTHR39569:SF1">
    <property type="entry name" value="INORGANIC TRIPHOSPHATASE"/>
    <property type="match status" value="1"/>
</dbReference>
<dbReference type="InterPro" id="IPR038186">
    <property type="entry name" value="CHAD_dom_sf"/>
</dbReference>
<dbReference type="AlphaFoldDB" id="A0A1I6JCM6"/>
<feature type="domain" description="CYTH" evidence="1">
    <location>
        <begin position="4"/>
        <end position="196"/>
    </location>
</feature>
<dbReference type="PROSITE" id="PS51708">
    <property type="entry name" value="CHAD"/>
    <property type="match status" value="1"/>
</dbReference>
<dbReference type="Pfam" id="PF01928">
    <property type="entry name" value="CYTH"/>
    <property type="match status" value="1"/>
</dbReference>
<accession>A0A1I6JCM6</accession>
<dbReference type="InterPro" id="IPR023577">
    <property type="entry name" value="CYTH_domain"/>
</dbReference>
<sequence>MDEPREIELKLDIAEADLAAARDLFGGGADVVRQCSTYYDTPDGALAAEGVSLRVREAKGRFVQTVKTEGGRAAGLFARPEWECALDTADVRVGADTPLPALLGAAVGSIAPRFTVENERQTWQAEVSGSVVEVVLDRATIMAGQCRQTFAEIELELKQGSVDALFRIARRIEAVAPVRIGVLSKADRGARLRAGPPGGVKAEPVMVNKDGTALAAFRRVAQACMRHYRLNEMVLIERRDAHALHQARVALRRLRSAFTVWKRLLPAEAAEAHAADLRWLAAVLGNARNLDVLIERVPTGALRERIAAAREASYDEVQAVLASGRIRAVMLDLAEWLAVGLDGVEEGPPTAEFAAEALSRWRRRVKRDGRNLAKADDETRHELRKDAKKLRYTAEFFASLFAEGKVAKRRKRFLERLEVLQDELGALNDLATAPEVFADLGLTQTELADALPDDARKPRHIARAAAAMDDLIDTRPFWR</sequence>
<dbReference type="InterPro" id="IPR007899">
    <property type="entry name" value="CHAD_dom"/>
</dbReference>
<dbReference type="CDD" id="cd07756">
    <property type="entry name" value="CYTH-like_Pase_CHAD"/>
    <property type="match status" value="1"/>
</dbReference>
<dbReference type="PANTHER" id="PTHR39569">
    <property type="entry name" value="INORGANIC TRIPHOSPHATASE"/>
    <property type="match status" value="1"/>
</dbReference>
<protein>
    <submittedName>
        <fullName evidence="3">Inorganic triphosphatase YgiF, contains CYTH and CHAD domains</fullName>
    </submittedName>
</protein>
<dbReference type="STRING" id="1166337.SAMN05192580_0111"/>
<organism evidence="3 4">
    <name type="scientific">Sphingomonas jatrophae</name>
    <dbReference type="NCBI Taxonomy" id="1166337"/>
    <lineage>
        <taxon>Bacteria</taxon>
        <taxon>Pseudomonadati</taxon>
        <taxon>Pseudomonadota</taxon>
        <taxon>Alphaproteobacteria</taxon>
        <taxon>Sphingomonadales</taxon>
        <taxon>Sphingomonadaceae</taxon>
        <taxon>Sphingomonas</taxon>
    </lineage>
</organism>
<dbReference type="EMBL" id="FOZG01000001">
    <property type="protein sequence ID" value="SFR76719.1"/>
    <property type="molecule type" value="Genomic_DNA"/>
</dbReference>
<keyword evidence="4" id="KW-1185">Reference proteome</keyword>
<dbReference type="Proteomes" id="UP000198824">
    <property type="component" value="Unassembled WGS sequence"/>
</dbReference>
<gene>
    <name evidence="3" type="ORF">SAMN05192580_0111</name>
</gene>
<dbReference type="SUPFAM" id="SSF55154">
    <property type="entry name" value="CYTH-like phosphatases"/>
    <property type="match status" value="1"/>
</dbReference>
<evidence type="ECO:0000313" key="3">
    <source>
        <dbReference type="EMBL" id="SFR76719.1"/>
    </source>
</evidence>
<dbReference type="GO" id="GO:0046872">
    <property type="term" value="F:metal ion binding"/>
    <property type="evidence" value="ECO:0007669"/>
    <property type="project" value="TreeGrafter"/>
</dbReference>
<feature type="domain" description="CHAD" evidence="2">
    <location>
        <begin position="210"/>
        <end position="479"/>
    </location>
</feature>
<evidence type="ECO:0000313" key="4">
    <source>
        <dbReference type="Proteomes" id="UP000198824"/>
    </source>
</evidence>
<dbReference type="Pfam" id="PF05235">
    <property type="entry name" value="CHAD"/>
    <property type="match status" value="1"/>
</dbReference>
<proteinExistence type="predicted"/>
<dbReference type="SMART" id="SM00880">
    <property type="entry name" value="CHAD"/>
    <property type="match status" value="1"/>
</dbReference>
<dbReference type="InterPro" id="IPR039013">
    <property type="entry name" value="YgiF"/>
</dbReference>
<dbReference type="Gene3D" id="2.40.320.10">
    <property type="entry name" value="Hypothetical Protein Pfu-838710-001"/>
    <property type="match status" value="1"/>
</dbReference>
<dbReference type="InterPro" id="IPR033469">
    <property type="entry name" value="CYTH-like_dom_sf"/>
</dbReference>
<dbReference type="Gene3D" id="1.40.20.10">
    <property type="entry name" value="CHAD domain"/>
    <property type="match status" value="1"/>
</dbReference>
<dbReference type="PROSITE" id="PS51707">
    <property type="entry name" value="CYTH"/>
    <property type="match status" value="1"/>
</dbReference>
<dbReference type="GO" id="GO:0050355">
    <property type="term" value="F:inorganic triphosphate phosphatase activity"/>
    <property type="evidence" value="ECO:0007669"/>
    <property type="project" value="InterPro"/>
</dbReference>